<evidence type="ECO:0000256" key="2">
    <source>
        <dbReference type="ARBA" id="ARBA00022434"/>
    </source>
</evidence>
<proteinExistence type="inferred from homology"/>
<dbReference type="Gene3D" id="1.20.1260.10">
    <property type="match status" value="1"/>
</dbReference>
<keyword evidence="4" id="KW-0560">Oxidoreductase</keyword>
<dbReference type="GO" id="GO:0008199">
    <property type="term" value="F:ferric iron binding"/>
    <property type="evidence" value="ECO:0007669"/>
    <property type="project" value="InterPro"/>
</dbReference>
<evidence type="ECO:0000256" key="4">
    <source>
        <dbReference type="ARBA" id="ARBA00023002"/>
    </source>
</evidence>
<dbReference type="GO" id="GO:0006826">
    <property type="term" value="P:iron ion transport"/>
    <property type="evidence" value="ECO:0007669"/>
    <property type="project" value="InterPro"/>
</dbReference>
<dbReference type="CDD" id="cd01055">
    <property type="entry name" value="Nonheme_Ferritin"/>
    <property type="match status" value="1"/>
</dbReference>
<keyword evidence="10" id="KW-1185">Reference proteome</keyword>
<keyword evidence="3 6" id="KW-0479">Metal-binding</keyword>
<dbReference type="Pfam" id="PF00210">
    <property type="entry name" value="Ferritin"/>
    <property type="match status" value="1"/>
</dbReference>
<keyword evidence="7" id="KW-0963">Cytoplasm</keyword>
<evidence type="ECO:0000256" key="7">
    <source>
        <dbReference type="RuleBase" id="RU361145"/>
    </source>
</evidence>
<dbReference type="InterPro" id="IPR009040">
    <property type="entry name" value="Ferritin-like_diiron"/>
</dbReference>
<feature type="binding site" evidence="6">
    <location>
        <position position="94"/>
    </location>
    <ligand>
        <name>Fe cation</name>
        <dbReference type="ChEBI" id="CHEBI:24875"/>
        <label>1</label>
    </ligand>
</feature>
<protein>
    <recommendedName>
        <fullName evidence="7">Ferritin</fullName>
        <ecNumber evidence="7">1.16.3.2</ecNumber>
    </recommendedName>
</protein>
<dbReference type="GO" id="GO:0004322">
    <property type="term" value="F:ferroxidase activity"/>
    <property type="evidence" value="ECO:0007669"/>
    <property type="project" value="TreeGrafter"/>
</dbReference>
<dbReference type="GO" id="GO:0042802">
    <property type="term" value="F:identical protein binding"/>
    <property type="evidence" value="ECO:0007669"/>
    <property type="project" value="UniProtKB-ARBA"/>
</dbReference>
<evidence type="ECO:0000256" key="3">
    <source>
        <dbReference type="ARBA" id="ARBA00022723"/>
    </source>
</evidence>
<evidence type="ECO:0000313" key="10">
    <source>
        <dbReference type="Proteomes" id="UP000548632"/>
    </source>
</evidence>
<dbReference type="FunFam" id="1.20.1260.10:FF:000001">
    <property type="entry name" value="Non-heme ferritin"/>
    <property type="match status" value="1"/>
</dbReference>
<keyword evidence="2 7" id="KW-0409">Iron storage</keyword>
<comment type="similarity">
    <text evidence="1 7">Belongs to the ferritin family. Prokaryotic subfamily.</text>
</comment>
<comment type="caution">
    <text evidence="9">The sequence shown here is derived from an EMBL/GenBank/DDBJ whole genome shotgun (WGS) entry which is preliminary data.</text>
</comment>
<dbReference type="PROSITE" id="PS50905">
    <property type="entry name" value="FERRITIN_LIKE"/>
    <property type="match status" value="1"/>
</dbReference>
<dbReference type="GO" id="GO:0005829">
    <property type="term" value="C:cytosol"/>
    <property type="evidence" value="ECO:0007669"/>
    <property type="project" value="TreeGrafter"/>
</dbReference>
<dbReference type="InterPro" id="IPR009078">
    <property type="entry name" value="Ferritin-like_SF"/>
</dbReference>
<feature type="domain" description="Ferritin-like diiron" evidence="8">
    <location>
        <begin position="1"/>
        <end position="145"/>
    </location>
</feature>
<dbReference type="InterPro" id="IPR041719">
    <property type="entry name" value="Ferritin_prok"/>
</dbReference>
<name>A0A839HEL0_9GAMM</name>
<dbReference type="PANTHER" id="PTHR11431:SF127">
    <property type="entry name" value="BACTERIAL NON-HEME FERRITIN"/>
    <property type="match status" value="1"/>
</dbReference>
<dbReference type="Proteomes" id="UP000548632">
    <property type="component" value="Unassembled WGS sequence"/>
</dbReference>
<comment type="catalytic activity">
    <reaction evidence="7">
        <text>4 Fe(2+) + O2 + 6 H2O = 4 iron(III) oxide-hydroxide + 12 H(+)</text>
        <dbReference type="Rhea" id="RHEA:11972"/>
        <dbReference type="ChEBI" id="CHEBI:15377"/>
        <dbReference type="ChEBI" id="CHEBI:15378"/>
        <dbReference type="ChEBI" id="CHEBI:15379"/>
        <dbReference type="ChEBI" id="CHEBI:29033"/>
        <dbReference type="ChEBI" id="CHEBI:78619"/>
        <dbReference type="EC" id="1.16.3.2"/>
    </reaction>
</comment>
<comment type="subcellular location">
    <subcellularLocation>
        <location evidence="7">Cytoplasm</location>
    </subcellularLocation>
</comment>
<evidence type="ECO:0000256" key="1">
    <source>
        <dbReference type="ARBA" id="ARBA00006950"/>
    </source>
</evidence>
<evidence type="ECO:0000313" key="9">
    <source>
        <dbReference type="EMBL" id="MBB1127293.1"/>
    </source>
</evidence>
<dbReference type="InterPro" id="IPR012347">
    <property type="entry name" value="Ferritin-like"/>
</dbReference>
<organism evidence="9 10">
    <name type="scientific">Thiospirillum jenense</name>
    <dbReference type="NCBI Taxonomy" id="1653858"/>
    <lineage>
        <taxon>Bacteria</taxon>
        <taxon>Pseudomonadati</taxon>
        <taxon>Pseudomonadota</taxon>
        <taxon>Gammaproteobacteria</taxon>
        <taxon>Chromatiales</taxon>
        <taxon>Chromatiaceae</taxon>
        <taxon>Thiospirillum</taxon>
    </lineage>
</organism>
<feature type="binding site" evidence="6">
    <location>
        <position position="50"/>
    </location>
    <ligand>
        <name>Fe cation</name>
        <dbReference type="ChEBI" id="CHEBI:24875"/>
        <label>1</label>
    </ligand>
</feature>
<feature type="binding site" evidence="6">
    <location>
        <position position="53"/>
    </location>
    <ligand>
        <name>Fe cation</name>
        <dbReference type="ChEBI" id="CHEBI:24875"/>
        <label>1</label>
    </ligand>
</feature>
<dbReference type="GO" id="GO:0008198">
    <property type="term" value="F:ferrous iron binding"/>
    <property type="evidence" value="ECO:0007669"/>
    <property type="project" value="TreeGrafter"/>
</dbReference>
<feature type="binding site" evidence="6">
    <location>
        <position position="17"/>
    </location>
    <ligand>
        <name>Fe cation</name>
        <dbReference type="ChEBI" id="CHEBI:24875"/>
        <label>1</label>
    </ligand>
</feature>
<accession>A0A839HEL0</accession>
<dbReference type="RefSeq" id="WP_182584920.1">
    <property type="nucleotide sequence ID" value="NZ_JABVCQ010000046.1"/>
</dbReference>
<evidence type="ECO:0000256" key="5">
    <source>
        <dbReference type="ARBA" id="ARBA00023004"/>
    </source>
</evidence>
<evidence type="ECO:0000259" key="8">
    <source>
        <dbReference type="PROSITE" id="PS50905"/>
    </source>
</evidence>
<keyword evidence="5 6" id="KW-0408">Iron</keyword>
<dbReference type="SUPFAM" id="SSF47240">
    <property type="entry name" value="Ferritin-like"/>
    <property type="match status" value="1"/>
</dbReference>
<feature type="binding site" evidence="6">
    <location>
        <position position="127"/>
    </location>
    <ligand>
        <name>Fe cation</name>
        <dbReference type="ChEBI" id="CHEBI:24875"/>
        <label>1</label>
    </ligand>
</feature>
<dbReference type="AlphaFoldDB" id="A0A839HEL0"/>
<reference evidence="9 10" key="1">
    <citation type="journal article" date="2020" name="Arch. Microbiol.">
        <title>The genome sequence of the giant phototrophic gammaproteobacterium Thiospirillum jenense gives insight into its physiological properties and phylogenetic relationships.</title>
        <authorList>
            <person name="Imhoff J.F."/>
            <person name="Meyer T.E."/>
            <person name="Kyndt J.A."/>
        </authorList>
    </citation>
    <scope>NUCLEOTIDE SEQUENCE [LARGE SCALE GENOMIC DNA]</scope>
    <source>
        <strain evidence="9 10">DSM 216</strain>
    </source>
</reference>
<dbReference type="PANTHER" id="PTHR11431">
    <property type="entry name" value="FERRITIN"/>
    <property type="match status" value="1"/>
</dbReference>
<dbReference type="EMBL" id="JABVCQ010000046">
    <property type="protein sequence ID" value="MBB1127293.1"/>
    <property type="molecule type" value="Genomic_DNA"/>
</dbReference>
<sequence length="181" mass="20987">MISAKMSDAICHQINNEMYSAYLYLSMSNYANFIGLKGFAHWFIVQYHEEMFHSMKLLEYVQKQGGQPELMAIDKPEQAFASVIDLFEKTLEHEQFITRCVNDLMELAKEERDNATQIFLQWYVTEQIEEENNDSDILNQLRFVANDPRAILMLDRELATRTVAVPTDYSNGVETAMNLAP</sequence>
<dbReference type="InterPro" id="IPR008331">
    <property type="entry name" value="Ferritin_DPS_dom"/>
</dbReference>
<dbReference type="EC" id="1.16.3.2" evidence="7"/>
<evidence type="ECO:0000256" key="6">
    <source>
        <dbReference type="PIRSR" id="PIRSR601519-1"/>
    </source>
</evidence>
<dbReference type="InterPro" id="IPR001519">
    <property type="entry name" value="Ferritin"/>
</dbReference>
<dbReference type="GO" id="GO:0006879">
    <property type="term" value="P:intracellular iron ion homeostasis"/>
    <property type="evidence" value="ECO:0007669"/>
    <property type="project" value="UniProtKB-KW"/>
</dbReference>
<comment type="function">
    <text evidence="7">Iron-storage protein.</text>
</comment>
<gene>
    <name evidence="9" type="ORF">HUK38_13830</name>
</gene>